<keyword evidence="4" id="KW-1185">Reference proteome</keyword>
<evidence type="ECO:0000313" key="4">
    <source>
        <dbReference type="Proteomes" id="UP000014977"/>
    </source>
</evidence>
<organism evidence="3 4">
    <name type="scientific">Desulfococcus multivorans DSM 2059</name>
    <dbReference type="NCBI Taxonomy" id="1121405"/>
    <lineage>
        <taxon>Bacteria</taxon>
        <taxon>Pseudomonadati</taxon>
        <taxon>Thermodesulfobacteriota</taxon>
        <taxon>Desulfobacteria</taxon>
        <taxon>Desulfobacterales</taxon>
        <taxon>Desulfococcaceae</taxon>
        <taxon>Desulfococcus</taxon>
    </lineage>
</organism>
<dbReference type="Proteomes" id="UP000014977">
    <property type="component" value="Unassembled WGS sequence"/>
</dbReference>
<name>S7UP01_DESML</name>
<dbReference type="EMBL" id="ATHJ01000124">
    <property type="protein sequence ID" value="EPR34048.1"/>
    <property type="molecule type" value="Genomic_DNA"/>
</dbReference>
<protein>
    <submittedName>
        <fullName evidence="3">Transposase IS66</fullName>
    </submittedName>
</protein>
<accession>S7UP01</accession>
<evidence type="ECO:0000256" key="1">
    <source>
        <dbReference type="SAM" id="MobiDB-lite"/>
    </source>
</evidence>
<proteinExistence type="predicted"/>
<comment type="caution">
    <text evidence="3">The sequence shown here is derived from an EMBL/GenBank/DDBJ whole genome shotgun (WGS) entry which is preliminary data.</text>
</comment>
<evidence type="ECO:0000313" key="3">
    <source>
        <dbReference type="EMBL" id="EPR34048.1"/>
    </source>
</evidence>
<dbReference type="Pfam" id="PF03050">
    <property type="entry name" value="DDE_Tnp_IS66"/>
    <property type="match status" value="1"/>
</dbReference>
<feature type="domain" description="Transposase IS66 central" evidence="2">
    <location>
        <begin position="14"/>
        <end position="58"/>
    </location>
</feature>
<sequence>MSRKTASTGTPGIQKGRHLRTALTGKSAFVFLDEKDVDSTNNHAERMLRYAVIRQKRGEGTSSTKE</sequence>
<feature type="region of interest" description="Disordered" evidence="1">
    <location>
        <begin position="1"/>
        <end position="20"/>
    </location>
</feature>
<gene>
    <name evidence="3" type="ORF">dsmv_3487</name>
</gene>
<dbReference type="InterPro" id="IPR004291">
    <property type="entry name" value="Transposase_IS66_central"/>
</dbReference>
<dbReference type="AlphaFoldDB" id="S7UP01"/>
<reference evidence="3 4" key="1">
    <citation type="journal article" date="2013" name="Genome Announc.">
        <title>Draft genome sequences for three mercury-methylating, sulfate-reducing bacteria.</title>
        <authorList>
            <person name="Brown S.D."/>
            <person name="Hurt R.A.Jr."/>
            <person name="Gilmour C.C."/>
            <person name="Elias D.A."/>
        </authorList>
    </citation>
    <scope>NUCLEOTIDE SEQUENCE [LARGE SCALE GENOMIC DNA]</scope>
    <source>
        <strain evidence="3 4">DSM 2059</strain>
    </source>
</reference>
<evidence type="ECO:0000259" key="2">
    <source>
        <dbReference type="Pfam" id="PF03050"/>
    </source>
</evidence>
<feature type="compositionally biased region" description="Polar residues" evidence="1">
    <location>
        <begin position="1"/>
        <end position="11"/>
    </location>
</feature>